<feature type="domain" description="AAA+ ATPase" evidence="8">
    <location>
        <begin position="62"/>
        <end position="259"/>
    </location>
</feature>
<name>A0A4D7AZT9_9HYPH</name>
<evidence type="ECO:0000256" key="6">
    <source>
        <dbReference type="ARBA" id="ARBA00023065"/>
    </source>
</evidence>
<evidence type="ECO:0000256" key="2">
    <source>
        <dbReference type="ARBA" id="ARBA00022448"/>
    </source>
</evidence>
<dbReference type="Pfam" id="PF13476">
    <property type="entry name" value="AAA_23"/>
    <property type="match status" value="1"/>
</dbReference>
<organism evidence="9 10">
    <name type="scientific">Phreatobacter stygius</name>
    <dbReference type="NCBI Taxonomy" id="1940610"/>
    <lineage>
        <taxon>Bacteria</taxon>
        <taxon>Pseudomonadati</taxon>
        <taxon>Pseudomonadota</taxon>
        <taxon>Alphaproteobacteria</taxon>
        <taxon>Hyphomicrobiales</taxon>
        <taxon>Phreatobacteraceae</taxon>
        <taxon>Phreatobacter</taxon>
    </lineage>
</organism>
<evidence type="ECO:0000256" key="3">
    <source>
        <dbReference type="ARBA" id="ARBA00022475"/>
    </source>
</evidence>
<dbReference type="GO" id="GO:0005886">
    <property type="term" value="C:plasma membrane"/>
    <property type="evidence" value="ECO:0007669"/>
    <property type="project" value="UniProtKB-SubCell"/>
</dbReference>
<keyword evidence="7" id="KW-0472">Membrane</keyword>
<evidence type="ECO:0000256" key="5">
    <source>
        <dbReference type="ARBA" id="ARBA00023004"/>
    </source>
</evidence>
<dbReference type="RefSeq" id="WP_136959737.1">
    <property type="nucleotide sequence ID" value="NZ_CP039690.1"/>
</dbReference>
<dbReference type="Gene3D" id="3.40.50.300">
    <property type="entry name" value="P-loop containing nucleotide triphosphate hydrolases"/>
    <property type="match status" value="2"/>
</dbReference>
<evidence type="ECO:0000256" key="1">
    <source>
        <dbReference type="ARBA" id="ARBA00004202"/>
    </source>
</evidence>
<reference evidence="9 10" key="1">
    <citation type="submission" date="2019-04" db="EMBL/GenBank/DDBJ databases">
        <title>Phreatobacter aquaticus sp. nov.</title>
        <authorList>
            <person name="Choi A."/>
        </authorList>
    </citation>
    <scope>NUCLEOTIDE SEQUENCE [LARGE SCALE GENOMIC DNA]</scope>
    <source>
        <strain evidence="9 10">KCTC 52518</strain>
    </source>
</reference>
<dbReference type="AlphaFoldDB" id="A0A4D7AZT9"/>
<dbReference type="InterPro" id="IPR003959">
    <property type="entry name" value="ATPase_AAA_core"/>
</dbReference>
<dbReference type="SUPFAM" id="SSF52540">
    <property type="entry name" value="P-loop containing nucleoside triphosphate hydrolases"/>
    <property type="match status" value="1"/>
</dbReference>
<dbReference type="InterPro" id="IPR051535">
    <property type="entry name" value="Siderophore_ABC-ATPase"/>
</dbReference>
<keyword evidence="5" id="KW-0408">Iron</keyword>
<evidence type="ECO:0000313" key="10">
    <source>
        <dbReference type="Proteomes" id="UP000298781"/>
    </source>
</evidence>
<dbReference type="Proteomes" id="UP000298781">
    <property type="component" value="Chromosome"/>
</dbReference>
<evidence type="ECO:0000313" key="9">
    <source>
        <dbReference type="EMBL" id="QCI64283.1"/>
    </source>
</evidence>
<dbReference type="PANTHER" id="PTHR42771:SF2">
    <property type="entry name" value="IRON(3+)-HYDROXAMATE IMPORT ATP-BINDING PROTEIN FHUC"/>
    <property type="match status" value="1"/>
</dbReference>
<dbReference type="PANTHER" id="PTHR42771">
    <property type="entry name" value="IRON(3+)-HYDROXAMATE IMPORT ATP-BINDING PROTEIN FHUC"/>
    <property type="match status" value="1"/>
</dbReference>
<dbReference type="EMBL" id="CP039690">
    <property type="protein sequence ID" value="QCI64283.1"/>
    <property type="molecule type" value="Genomic_DNA"/>
</dbReference>
<evidence type="ECO:0000256" key="4">
    <source>
        <dbReference type="ARBA" id="ARBA00022496"/>
    </source>
</evidence>
<keyword evidence="3" id="KW-1003">Cell membrane</keyword>
<evidence type="ECO:0000259" key="8">
    <source>
        <dbReference type="SMART" id="SM00382"/>
    </source>
</evidence>
<comment type="subcellular location">
    <subcellularLocation>
        <location evidence="1">Cell membrane</location>
        <topology evidence="1">Peripheral membrane protein</topology>
    </subcellularLocation>
</comment>
<dbReference type="SMART" id="SM00382">
    <property type="entry name" value="AAA"/>
    <property type="match status" value="1"/>
</dbReference>
<dbReference type="GO" id="GO:0006302">
    <property type="term" value="P:double-strand break repair"/>
    <property type="evidence" value="ECO:0007669"/>
    <property type="project" value="InterPro"/>
</dbReference>
<keyword evidence="6" id="KW-0406">Ion transport</keyword>
<keyword evidence="2" id="KW-0813">Transport</keyword>
<dbReference type="KEGG" id="pstg:E8M01_08535"/>
<dbReference type="OrthoDB" id="9784297at2"/>
<sequence>MANDRRGRQRPYDEDEDAELDRLWRHPQILFRARLDHADGWDDEAYPFNLDSVRNTASLAFHPKVTFFVGENGSGKSTLLEAVALALGFRAEGGSLQAKSASYPAHSELHRFLRLERTRRIVKEGFFLRAESFFNFASIMDRAAAEAGPRPNPLNAYGGVSLHEQSHGESFMALMEHRFRAKGIYLLDEPEAALSPTRQLRFLRRLHELAAKDCQFIIATHAPILLAYPNAWIYEFGENGPRQVGYEELDHVQVTRRFLADPAKFLDTILGDD</sequence>
<gene>
    <name evidence="9" type="ORF">E8M01_08535</name>
</gene>
<keyword evidence="10" id="KW-1185">Reference proteome</keyword>
<dbReference type="GO" id="GO:0006826">
    <property type="term" value="P:iron ion transport"/>
    <property type="evidence" value="ECO:0007669"/>
    <property type="project" value="UniProtKB-KW"/>
</dbReference>
<dbReference type="InterPro" id="IPR027417">
    <property type="entry name" value="P-loop_NTPase"/>
</dbReference>
<dbReference type="InterPro" id="IPR003593">
    <property type="entry name" value="AAA+_ATPase"/>
</dbReference>
<dbReference type="InterPro" id="IPR038729">
    <property type="entry name" value="Rad50/SbcC_AAA"/>
</dbReference>
<dbReference type="GO" id="GO:0005524">
    <property type="term" value="F:ATP binding"/>
    <property type="evidence" value="ECO:0007669"/>
    <property type="project" value="InterPro"/>
</dbReference>
<keyword evidence="4" id="KW-0410">Iron transport</keyword>
<dbReference type="GO" id="GO:0016887">
    <property type="term" value="F:ATP hydrolysis activity"/>
    <property type="evidence" value="ECO:0007669"/>
    <property type="project" value="InterPro"/>
</dbReference>
<proteinExistence type="predicted"/>
<protein>
    <submittedName>
        <fullName evidence="9">AAA family ATPase</fullName>
    </submittedName>
</protein>
<dbReference type="Pfam" id="PF13304">
    <property type="entry name" value="AAA_21"/>
    <property type="match status" value="1"/>
</dbReference>
<evidence type="ECO:0000256" key="7">
    <source>
        <dbReference type="ARBA" id="ARBA00023136"/>
    </source>
</evidence>
<accession>A0A4D7AZT9</accession>